<evidence type="ECO:0000259" key="4">
    <source>
        <dbReference type="SMART" id="SM00322"/>
    </source>
</evidence>
<evidence type="ECO:0000313" key="5">
    <source>
        <dbReference type="EMBL" id="KAJ3133036.1"/>
    </source>
</evidence>
<keyword evidence="6" id="KW-1185">Reference proteome</keyword>
<keyword evidence="1" id="KW-0677">Repeat</keyword>
<name>A0AAD5T6X0_9FUNG</name>
<evidence type="ECO:0000256" key="2">
    <source>
        <dbReference type="PROSITE-ProRule" id="PRU00117"/>
    </source>
</evidence>
<dbReference type="Pfam" id="PF00013">
    <property type="entry name" value="KH_1"/>
    <property type="match status" value="3"/>
</dbReference>
<dbReference type="InterPro" id="IPR004087">
    <property type="entry name" value="KH_dom"/>
</dbReference>
<dbReference type="GO" id="GO:0003723">
    <property type="term" value="F:RNA binding"/>
    <property type="evidence" value="ECO:0007669"/>
    <property type="project" value="UniProtKB-UniRule"/>
</dbReference>
<feature type="compositionally biased region" description="Polar residues" evidence="3">
    <location>
        <begin position="286"/>
        <end position="299"/>
    </location>
</feature>
<dbReference type="Proteomes" id="UP001211907">
    <property type="component" value="Unassembled WGS sequence"/>
</dbReference>
<feature type="region of interest" description="Disordered" evidence="3">
    <location>
        <begin position="286"/>
        <end position="310"/>
    </location>
</feature>
<dbReference type="InterPro" id="IPR004088">
    <property type="entry name" value="KH_dom_type_1"/>
</dbReference>
<gene>
    <name evidence="5" type="ORF">HK100_004762</name>
</gene>
<dbReference type="CDD" id="cd22439">
    <property type="entry name" value="KH-I_PCBP_rpt3"/>
    <property type="match status" value="1"/>
</dbReference>
<organism evidence="5 6">
    <name type="scientific">Physocladia obscura</name>
    <dbReference type="NCBI Taxonomy" id="109957"/>
    <lineage>
        <taxon>Eukaryota</taxon>
        <taxon>Fungi</taxon>
        <taxon>Fungi incertae sedis</taxon>
        <taxon>Chytridiomycota</taxon>
        <taxon>Chytridiomycota incertae sedis</taxon>
        <taxon>Chytridiomycetes</taxon>
        <taxon>Chytridiales</taxon>
        <taxon>Chytriomycetaceae</taxon>
        <taxon>Physocladia</taxon>
    </lineage>
</organism>
<reference evidence="5" key="1">
    <citation type="submission" date="2020-05" db="EMBL/GenBank/DDBJ databases">
        <title>Phylogenomic resolution of chytrid fungi.</title>
        <authorList>
            <person name="Stajich J.E."/>
            <person name="Amses K."/>
            <person name="Simmons R."/>
            <person name="Seto K."/>
            <person name="Myers J."/>
            <person name="Bonds A."/>
            <person name="Quandt C.A."/>
            <person name="Barry K."/>
            <person name="Liu P."/>
            <person name="Grigoriev I."/>
            <person name="Longcore J.E."/>
            <person name="James T.Y."/>
        </authorList>
    </citation>
    <scope>NUCLEOTIDE SEQUENCE</scope>
    <source>
        <strain evidence="5">JEL0513</strain>
    </source>
</reference>
<comment type="caution">
    <text evidence="5">The sequence shown here is derived from an EMBL/GenBank/DDBJ whole genome shotgun (WGS) entry which is preliminary data.</text>
</comment>
<feature type="domain" description="K Homology" evidence="4">
    <location>
        <begin position="106"/>
        <end position="176"/>
    </location>
</feature>
<keyword evidence="2" id="KW-0694">RNA-binding</keyword>
<feature type="compositionally biased region" description="Low complexity" evidence="3">
    <location>
        <begin position="17"/>
        <end position="28"/>
    </location>
</feature>
<dbReference type="AlphaFoldDB" id="A0AAD5T6X0"/>
<feature type="domain" description="K Homology" evidence="4">
    <location>
        <begin position="189"/>
        <end position="260"/>
    </location>
</feature>
<evidence type="ECO:0000256" key="1">
    <source>
        <dbReference type="ARBA" id="ARBA00022737"/>
    </source>
</evidence>
<dbReference type="SUPFAM" id="SSF54791">
    <property type="entry name" value="Eukaryotic type KH-domain (KH-domain type I)"/>
    <property type="match status" value="3"/>
</dbReference>
<accession>A0AAD5T6X0</accession>
<protein>
    <recommendedName>
        <fullName evidence="4">K Homology domain-containing protein</fullName>
    </recommendedName>
</protein>
<dbReference type="PROSITE" id="PS50084">
    <property type="entry name" value="KH_TYPE_1"/>
    <property type="match status" value="3"/>
</dbReference>
<feature type="domain" description="K Homology" evidence="4">
    <location>
        <begin position="352"/>
        <end position="422"/>
    </location>
</feature>
<feature type="compositionally biased region" description="Low complexity" evidence="3">
    <location>
        <begin position="300"/>
        <end position="310"/>
    </location>
</feature>
<dbReference type="PANTHER" id="PTHR10288">
    <property type="entry name" value="KH DOMAIN CONTAINING RNA BINDING PROTEIN"/>
    <property type="match status" value="1"/>
</dbReference>
<dbReference type="Gene3D" id="3.30.1370.10">
    <property type="entry name" value="K Homology domain, type 1"/>
    <property type="match status" value="3"/>
</dbReference>
<sequence>MSDHPAQTTTAPPPPASTATAASASTTADIDRSYKRPHDENSDDFDADYSANTSAAAAVSIATDDEAHKAKRQAVASPDRTVVSVAEADAELYQAVADEQQTTTSAPITMRAIISMKEAGMIIGKNGKNVADIRETSGARVTVSDNIPGAVERVVTIAGPLDTVAKAFALCATKIVEEAPNTIEDVKQRPLQMRILVPNQRMGSIIGKQGAKIKEIQDASGSKLSACEEILPHSTERIVIVSGVIDSIHIATYHIGAVLQEHHERSAGTIMYKPLPGLVTGQITRSNGQGASLASSASNQRHPQQQQQLAQQGMYGQMPTPYYGVPQMTQAYGGYNMANAAGTMTPMMPQGALTVQQIYIPNEMVGAIIGKGGVKINEIRSQSGCNIKIADAVPGATERLITVTGSPEANSMALYMLYQRLEMEKQKGR</sequence>
<dbReference type="SMART" id="SM00322">
    <property type="entry name" value="KH"/>
    <property type="match status" value="3"/>
</dbReference>
<evidence type="ECO:0000256" key="3">
    <source>
        <dbReference type="SAM" id="MobiDB-lite"/>
    </source>
</evidence>
<dbReference type="EMBL" id="JADGJH010000230">
    <property type="protein sequence ID" value="KAJ3133036.1"/>
    <property type="molecule type" value="Genomic_DNA"/>
</dbReference>
<evidence type="ECO:0000313" key="6">
    <source>
        <dbReference type="Proteomes" id="UP001211907"/>
    </source>
</evidence>
<proteinExistence type="predicted"/>
<feature type="region of interest" description="Disordered" evidence="3">
    <location>
        <begin position="1"/>
        <end position="48"/>
    </location>
</feature>
<dbReference type="InterPro" id="IPR036612">
    <property type="entry name" value="KH_dom_type_1_sf"/>
</dbReference>
<feature type="compositionally biased region" description="Basic and acidic residues" evidence="3">
    <location>
        <begin position="29"/>
        <end position="40"/>
    </location>
</feature>